<name>A0AC35EUT2_9BILA</name>
<dbReference type="Proteomes" id="UP000887580">
    <property type="component" value="Unplaced"/>
</dbReference>
<sequence>MILPLEFYDKCDLSYKKVIDQLEMKLARINNNYYATSKFDATKVEKIISTIFEFSRMYLTPKEYWEYCFEIIDKAVYDSDKWKERYCKTFKRAFLHMYYDINYCVKIYGYEHLKLLWFWREQDYCGDATERDLEYPHNYVDLCFHDFELITTQIPSTKRIMQYEKNSALYQKITAVQEDDDKWFKLLLETNDDAFVKNNAEWRLGNYLLNVELRKLYMDYLKQSCQYKCLLELYSKYCLFFLDDTEMKKEYKEAMLKYEHRYIQGDNLFEFKVTNEVEEDNKDGDVVVESIEDKSMDDDENDVETKEVLPLDEKLCSSFYDTYQNQYFAFQEPIIRYILENANHQVLRKLFSSCKYFYFKKQTPICYRLHVCSREAYENESLFLRHSSNQDLFVKKMFITGGISVDPTRPHDETFMANLIPRLSHCHAKYIDMWYQNLSFFELKFLIEHGGVFELQMPNCELRDSNNDYVALEEITKYLPNIKVLGLPRVKSTANTGNVLSSQKFNSKIVNIYIHICGEQFNIDEFLKFVIANKNDEEFPYCGESAFQLTMVFSKDDFNADFVEEFKEIMYEFRDSCKNTNIFVRRF</sequence>
<protein>
    <submittedName>
        <fullName evidence="2">Uncharacterized protein</fullName>
    </submittedName>
</protein>
<evidence type="ECO:0000313" key="2">
    <source>
        <dbReference type="WBParaSite" id="PS1159_v2.g10232.t1"/>
    </source>
</evidence>
<dbReference type="WBParaSite" id="PS1159_v2.g10232.t1">
    <property type="protein sequence ID" value="PS1159_v2.g10232.t1"/>
    <property type="gene ID" value="PS1159_v2.g10232"/>
</dbReference>
<organism evidence="1 2">
    <name type="scientific">Panagrolaimus sp. PS1159</name>
    <dbReference type="NCBI Taxonomy" id="55785"/>
    <lineage>
        <taxon>Eukaryota</taxon>
        <taxon>Metazoa</taxon>
        <taxon>Ecdysozoa</taxon>
        <taxon>Nematoda</taxon>
        <taxon>Chromadorea</taxon>
        <taxon>Rhabditida</taxon>
        <taxon>Tylenchina</taxon>
        <taxon>Panagrolaimomorpha</taxon>
        <taxon>Panagrolaimoidea</taxon>
        <taxon>Panagrolaimidae</taxon>
        <taxon>Panagrolaimus</taxon>
    </lineage>
</organism>
<accession>A0AC35EUT2</accession>
<reference evidence="2" key="1">
    <citation type="submission" date="2022-11" db="UniProtKB">
        <authorList>
            <consortium name="WormBaseParasite"/>
        </authorList>
    </citation>
    <scope>IDENTIFICATION</scope>
</reference>
<proteinExistence type="predicted"/>
<evidence type="ECO:0000313" key="1">
    <source>
        <dbReference type="Proteomes" id="UP000887580"/>
    </source>
</evidence>